<reference evidence="2" key="1">
    <citation type="journal article" date="2012" name="MBio">
        <title>Comparative genome analysis of Trichophyton rubrum and related dermatophytes reveals candidate genes involved in infection.</title>
        <authorList>
            <person name="Martinez D.A."/>
            <person name="Oliver B.G."/>
            <person name="Graeser Y."/>
            <person name="Goldberg J.M."/>
            <person name="Li W."/>
            <person name="Martinez-Rossi N.M."/>
            <person name="Monod M."/>
            <person name="Shelest E."/>
            <person name="Barton R.C."/>
            <person name="Birch E."/>
            <person name="Brakhage A.A."/>
            <person name="Chen Z."/>
            <person name="Gurr S.J."/>
            <person name="Heiman D."/>
            <person name="Heitman J."/>
            <person name="Kosti I."/>
            <person name="Rossi A."/>
            <person name="Saif S."/>
            <person name="Samalova M."/>
            <person name="Saunders C.W."/>
            <person name="Shea T."/>
            <person name="Summerbell R.C."/>
            <person name="Xu J."/>
            <person name="Young S."/>
            <person name="Zeng Q."/>
            <person name="Birren B.W."/>
            <person name="Cuomo C.A."/>
            <person name="White T.C."/>
        </authorList>
    </citation>
    <scope>NUCLEOTIDE SEQUENCE [LARGE SCALE GENOMIC DNA]</scope>
    <source>
        <strain evidence="2">ATCC MYA-4604 / CBS 118893</strain>
    </source>
</reference>
<keyword evidence="2" id="KW-1185">Reference proteome</keyword>
<dbReference type="EMBL" id="DS989822">
    <property type="protein sequence ID" value="EFQ97665.1"/>
    <property type="molecule type" value="Genomic_DNA"/>
</dbReference>
<sequence>MVFRSEAKPNNLQMMGYNRCNGSLHWYRDIAAYEIIMRECVENAEKLKVQILEDAAKASIINVFAGLALSVVSLAVRNSAVGINLQELPGREAHSA</sequence>
<proteinExistence type="predicted"/>
<evidence type="ECO:0000313" key="1">
    <source>
        <dbReference type="EMBL" id="EFQ97665.1"/>
    </source>
</evidence>
<evidence type="ECO:0000313" key="2">
    <source>
        <dbReference type="Proteomes" id="UP000002669"/>
    </source>
</evidence>
<organism evidence="2">
    <name type="scientific">Arthroderma gypseum (strain ATCC MYA-4604 / CBS 118893)</name>
    <name type="common">Microsporum gypseum</name>
    <dbReference type="NCBI Taxonomy" id="535722"/>
    <lineage>
        <taxon>Eukaryota</taxon>
        <taxon>Fungi</taxon>
        <taxon>Dikarya</taxon>
        <taxon>Ascomycota</taxon>
        <taxon>Pezizomycotina</taxon>
        <taxon>Eurotiomycetes</taxon>
        <taxon>Eurotiomycetidae</taxon>
        <taxon>Onygenales</taxon>
        <taxon>Arthrodermataceae</taxon>
        <taxon>Nannizzia</taxon>
    </lineage>
</organism>
<dbReference type="GeneID" id="10031937"/>
<dbReference type="InParanoid" id="E5R1B4"/>
<dbReference type="Proteomes" id="UP000002669">
    <property type="component" value="Unassembled WGS sequence"/>
</dbReference>
<accession>E5R1B4</accession>
<dbReference type="VEuPathDB" id="FungiDB:MGYG_00705"/>
<name>E5R1B4_ARTGP</name>
<protein>
    <submittedName>
        <fullName evidence="1">Uncharacterized protein</fullName>
    </submittedName>
</protein>
<dbReference type="RefSeq" id="XP_003176617.1">
    <property type="nucleotide sequence ID" value="XM_003176569.1"/>
</dbReference>
<dbReference type="HOGENOM" id="CLU_2359284_0_0_1"/>
<gene>
    <name evidence="1" type="ORF">MGYG_00705</name>
</gene>
<dbReference type="AlphaFoldDB" id="E5R1B4"/>